<dbReference type="InterPro" id="IPR036388">
    <property type="entry name" value="WH-like_DNA-bd_sf"/>
</dbReference>
<keyword evidence="6" id="KW-1185">Reference proteome</keyword>
<evidence type="ECO:0000256" key="2">
    <source>
        <dbReference type="ARBA" id="ARBA00023125"/>
    </source>
</evidence>
<evidence type="ECO:0000256" key="1">
    <source>
        <dbReference type="ARBA" id="ARBA00023015"/>
    </source>
</evidence>
<dbReference type="PRINTS" id="PR00035">
    <property type="entry name" value="HTHGNTR"/>
</dbReference>
<keyword evidence="3" id="KW-0804">Transcription</keyword>
<dbReference type="RefSeq" id="WP_343926103.1">
    <property type="nucleotide sequence ID" value="NZ_BAAAKW010000053.1"/>
</dbReference>
<dbReference type="SUPFAM" id="SSF46785">
    <property type="entry name" value="Winged helix' DNA-binding domain"/>
    <property type="match status" value="1"/>
</dbReference>
<evidence type="ECO:0000313" key="6">
    <source>
        <dbReference type="Proteomes" id="UP001500943"/>
    </source>
</evidence>
<dbReference type="Pfam" id="PF07729">
    <property type="entry name" value="FCD"/>
    <property type="match status" value="1"/>
</dbReference>
<protein>
    <submittedName>
        <fullName evidence="5">FadR/GntR family transcriptional regulator</fullName>
    </submittedName>
</protein>
<reference evidence="5 6" key="1">
    <citation type="journal article" date="2019" name="Int. J. Syst. Evol. Microbiol.">
        <title>The Global Catalogue of Microorganisms (GCM) 10K type strain sequencing project: providing services to taxonomists for standard genome sequencing and annotation.</title>
        <authorList>
            <consortium name="The Broad Institute Genomics Platform"/>
            <consortium name="The Broad Institute Genome Sequencing Center for Infectious Disease"/>
            <person name="Wu L."/>
            <person name="Ma J."/>
        </authorList>
    </citation>
    <scope>NUCLEOTIDE SEQUENCE [LARGE SCALE GENOMIC DNA]</scope>
    <source>
        <strain evidence="5 6">JCM 12762</strain>
    </source>
</reference>
<keyword evidence="2" id="KW-0238">DNA-binding</keyword>
<evidence type="ECO:0000313" key="5">
    <source>
        <dbReference type="EMBL" id="GAA1223816.1"/>
    </source>
</evidence>
<dbReference type="InterPro" id="IPR008920">
    <property type="entry name" value="TF_FadR/GntR_C"/>
</dbReference>
<evidence type="ECO:0000256" key="3">
    <source>
        <dbReference type="ARBA" id="ARBA00023163"/>
    </source>
</evidence>
<keyword evidence="1" id="KW-0805">Transcription regulation</keyword>
<dbReference type="InterPro" id="IPR011711">
    <property type="entry name" value="GntR_C"/>
</dbReference>
<dbReference type="InterPro" id="IPR000524">
    <property type="entry name" value="Tscrpt_reg_HTH_GntR"/>
</dbReference>
<dbReference type="Proteomes" id="UP001500943">
    <property type="component" value="Unassembled WGS sequence"/>
</dbReference>
<accession>A0ABN1VWR9</accession>
<dbReference type="PROSITE" id="PS50949">
    <property type="entry name" value="HTH_GNTR"/>
    <property type="match status" value="1"/>
</dbReference>
<gene>
    <name evidence="5" type="ORF">GCM10009655_23600</name>
</gene>
<proteinExistence type="predicted"/>
<name>A0ABN1VWR9_9MICO</name>
<evidence type="ECO:0000259" key="4">
    <source>
        <dbReference type="PROSITE" id="PS50949"/>
    </source>
</evidence>
<dbReference type="PANTHER" id="PTHR43537">
    <property type="entry name" value="TRANSCRIPTIONAL REGULATOR, GNTR FAMILY"/>
    <property type="match status" value="1"/>
</dbReference>
<comment type="caution">
    <text evidence="5">The sequence shown here is derived from an EMBL/GenBank/DDBJ whole genome shotgun (WGS) entry which is preliminary data.</text>
</comment>
<dbReference type="SMART" id="SM00345">
    <property type="entry name" value="HTH_GNTR"/>
    <property type="match status" value="1"/>
</dbReference>
<sequence length="235" mass="26151">MSSPLYVRAQSQLKNYIRDHNLGPGERLPSEARLAELFGVSRGAMREATRSLQTLGVIKALHGNGLYVAAFSFKPILEQLPYGLADGCTQFTEILQAREALEMGLMPAVAALATTEDLDRCSRLADLMKELEDTGESSLEIDRDFHLSLYASLDNSLVNNLIEIFWELYRRLEGSLPIVGSSARSALLHTAIIEALRQDDGTLAMSRMREHFDDVRARVHTLEANLLTRDSSKSE</sequence>
<feature type="domain" description="HTH gntR-type" evidence="4">
    <location>
        <begin position="3"/>
        <end position="71"/>
    </location>
</feature>
<dbReference type="SUPFAM" id="SSF48008">
    <property type="entry name" value="GntR ligand-binding domain-like"/>
    <property type="match status" value="1"/>
</dbReference>
<dbReference type="Pfam" id="PF00392">
    <property type="entry name" value="GntR"/>
    <property type="match status" value="1"/>
</dbReference>
<organism evidence="5 6">
    <name type="scientific">Rhodoglobus aureus</name>
    <dbReference type="NCBI Taxonomy" id="191497"/>
    <lineage>
        <taxon>Bacteria</taxon>
        <taxon>Bacillati</taxon>
        <taxon>Actinomycetota</taxon>
        <taxon>Actinomycetes</taxon>
        <taxon>Micrococcales</taxon>
        <taxon>Microbacteriaceae</taxon>
        <taxon>Rhodoglobus</taxon>
    </lineage>
</organism>
<dbReference type="Gene3D" id="1.20.120.530">
    <property type="entry name" value="GntR ligand-binding domain-like"/>
    <property type="match status" value="1"/>
</dbReference>
<dbReference type="EMBL" id="BAAAKW010000053">
    <property type="protein sequence ID" value="GAA1223816.1"/>
    <property type="molecule type" value="Genomic_DNA"/>
</dbReference>
<dbReference type="PANTHER" id="PTHR43537:SF5">
    <property type="entry name" value="UXU OPERON TRANSCRIPTIONAL REGULATOR"/>
    <property type="match status" value="1"/>
</dbReference>
<dbReference type="InterPro" id="IPR036390">
    <property type="entry name" value="WH_DNA-bd_sf"/>
</dbReference>
<dbReference type="CDD" id="cd07377">
    <property type="entry name" value="WHTH_GntR"/>
    <property type="match status" value="1"/>
</dbReference>
<dbReference type="SMART" id="SM00895">
    <property type="entry name" value="FCD"/>
    <property type="match status" value="1"/>
</dbReference>
<dbReference type="Gene3D" id="1.10.10.10">
    <property type="entry name" value="Winged helix-like DNA-binding domain superfamily/Winged helix DNA-binding domain"/>
    <property type="match status" value="1"/>
</dbReference>